<feature type="domain" description="HTH gntR-type" evidence="4">
    <location>
        <begin position="15"/>
        <end position="81"/>
    </location>
</feature>
<evidence type="ECO:0000313" key="5">
    <source>
        <dbReference type="EMBL" id="KAB7885950.1"/>
    </source>
</evidence>
<dbReference type="InterPro" id="IPR011711">
    <property type="entry name" value="GntR_C"/>
</dbReference>
<evidence type="ECO:0000313" key="6">
    <source>
        <dbReference type="EMBL" id="KAB7888603.1"/>
    </source>
</evidence>
<dbReference type="Pfam" id="PF07729">
    <property type="entry name" value="FCD"/>
    <property type="match status" value="1"/>
</dbReference>
<dbReference type="AlphaFoldDB" id="A0A6L4WPE3"/>
<dbReference type="Proteomes" id="UP000472839">
    <property type="component" value="Unassembled WGS sequence"/>
</dbReference>
<dbReference type="Gene3D" id="1.20.120.530">
    <property type="entry name" value="GntR ligand-binding domain-like"/>
    <property type="match status" value="1"/>
</dbReference>
<keyword evidence="2" id="KW-0238">DNA-binding</keyword>
<evidence type="ECO:0000313" key="7">
    <source>
        <dbReference type="Proteomes" id="UP000461010"/>
    </source>
</evidence>
<protein>
    <submittedName>
        <fullName evidence="5">GntR family transcriptional regulator</fullName>
    </submittedName>
</protein>
<evidence type="ECO:0000313" key="8">
    <source>
        <dbReference type="Proteomes" id="UP000472839"/>
    </source>
</evidence>
<dbReference type="PANTHER" id="PTHR43537">
    <property type="entry name" value="TRANSCRIPTIONAL REGULATOR, GNTR FAMILY"/>
    <property type="match status" value="1"/>
</dbReference>
<organism evidence="5 8">
    <name type="scientific">Poseidonibacter ostreae</name>
    <dbReference type="NCBI Taxonomy" id="2654171"/>
    <lineage>
        <taxon>Bacteria</taxon>
        <taxon>Pseudomonadati</taxon>
        <taxon>Campylobacterota</taxon>
        <taxon>Epsilonproteobacteria</taxon>
        <taxon>Campylobacterales</taxon>
        <taxon>Arcobacteraceae</taxon>
        <taxon>Poseidonibacter</taxon>
    </lineage>
</organism>
<dbReference type="EMBL" id="WFKJ01000047">
    <property type="protein sequence ID" value="KAB7888603.1"/>
    <property type="molecule type" value="Genomic_DNA"/>
</dbReference>
<evidence type="ECO:0000256" key="2">
    <source>
        <dbReference type="ARBA" id="ARBA00023125"/>
    </source>
</evidence>
<evidence type="ECO:0000256" key="1">
    <source>
        <dbReference type="ARBA" id="ARBA00023015"/>
    </source>
</evidence>
<comment type="caution">
    <text evidence="5">The sequence shown here is derived from an EMBL/GenBank/DDBJ whole genome shotgun (WGS) entry which is preliminary data.</text>
</comment>
<dbReference type="PANTHER" id="PTHR43537:SF45">
    <property type="entry name" value="GNTR FAMILY REGULATORY PROTEIN"/>
    <property type="match status" value="1"/>
</dbReference>
<dbReference type="InterPro" id="IPR008920">
    <property type="entry name" value="TF_FadR/GntR_C"/>
</dbReference>
<dbReference type="InterPro" id="IPR036388">
    <property type="entry name" value="WH-like_DNA-bd_sf"/>
</dbReference>
<dbReference type="SUPFAM" id="SSF48008">
    <property type="entry name" value="GntR ligand-binding domain-like"/>
    <property type="match status" value="1"/>
</dbReference>
<dbReference type="GO" id="GO:0003700">
    <property type="term" value="F:DNA-binding transcription factor activity"/>
    <property type="evidence" value="ECO:0007669"/>
    <property type="project" value="InterPro"/>
</dbReference>
<dbReference type="PROSITE" id="PS50949">
    <property type="entry name" value="HTH_GNTR"/>
    <property type="match status" value="1"/>
</dbReference>
<dbReference type="Gene3D" id="1.10.10.10">
    <property type="entry name" value="Winged helix-like DNA-binding domain superfamily/Winged helix DNA-binding domain"/>
    <property type="match status" value="1"/>
</dbReference>
<dbReference type="Pfam" id="PF00392">
    <property type="entry name" value="GntR"/>
    <property type="match status" value="1"/>
</dbReference>
<sequence length="217" mass="25248">MEAYMKNKLKRTKNKTMTEQVYEKLEDLIVFCEIEPGTVLTEAEISEMVGAGRTPVREALRLLANESLVNISRIGVLIPEMSGSTQLQLLEVRRAILQLCVKSAINRLTELDKKAIQELLDSVYEQDDVEFLYWLKQRHKVLCKCSKNQFIYEELRNVQGLSHRFWYFYAKKDDHQQGKTLHKNILEAVLSQDLEAAALHVDNLMDYLEEFVRSHSI</sequence>
<dbReference type="GO" id="GO:0003677">
    <property type="term" value="F:DNA binding"/>
    <property type="evidence" value="ECO:0007669"/>
    <property type="project" value="UniProtKB-KW"/>
</dbReference>
<dbReference type="InterPro" id="IPR036390">
    <property type="entry name" value="WH_DNA-bd_sf"/>
</dbReference>
<keyword evidence="7" id="KW-1185">Reference proteome</keyword>
<dbReference type="SMART" id="SM00895">
    <property type="entry name" value="FCD"/>
    <property type="match status" value="1"/>
</dbReference>
<accession>A0A6L4WPE3</accession>
<name>A0A6L4WPE3_9BACT</name>
<evidence type="ECO:0000259" key="4">
    <source>
        <dbReference type="PROSITE" id="PS50949"/>
    </source>
</evidence>
<proteinExistence type="predicted"/>
<keyword evidence="1" id="KW-0805">Transcription regulation</keyword>
<dbReference type="EMBL" id="WFKK01000049">
    <property type="protein sequence ID" value="KAB7885950.1"/>
    <property type="molecule type" value="Genomic_DNA"/>
</dbReference>
<keyword evidence="3" id="KW-0804">Transcription</keyword>
<dbReference type="InterPro" id="IPR000524">
    <property type="entry name" value="Tscrpt_reg_HTH_GntR"/>
</dbReference>
<dbReference type="Proteomes" id="UP000461010">
    <property type="component" value="Unassembled WGS sequence"/>
</dbReference>
<gene>
    <name evidence="6" type="ORF">GBG18_12665</name>
    <name evidence="5" type="ORF">GBG19_13225</name>
</gene>
<dbReference type="SMART" id="SM00345">
    <property type="entry name" value="HTH_GNTR"/>
    <property type="match status" value="1"/>
</dbReference>
<reference evidence="7 8" key="1">
    <citation type="submission" date="2019-10" db="EMBL/GenBank/DDBJ databases">
        <title>Poseidonibacter ostreae sp. nov., isolated from the gut of the Ostrea denselamellosa.</title>
        <authorList>
            <person name="Choi A."/>
        </authorList>
    </citation>
    <scope>NUCLEOTIDE SEQUENCE [LARGE SCALE GENOMIC DNA]</scope>
    <source>
        <strain evidence="5 8">SJOD-M-33</strain>
        <strain evidence="6 7">SJOD-M-5</strain>
    </source>
</reference>
<dbReference type="SUPFAM" id="SSF46785">
    <property type="entry name" value="Winged helix' DNA-binding domain"/>
    <property type="match status" value="1"/>
</dbReference>
<evidence type="ECO:0000256" key="3">
    <source>
        <dbReference type="ARBA" id="ARBA00023163"/>
    </source>
</evidence>